<evidence type="ECO:0000256" key="2">
    <source>
        <dbReference type="ARBA" id="ARBA00023015"/>
    </source>
</evidence>
<sequence>MAIKIVIADDHALLRQGIINVLKLEDDFQVIGEACDGAEAVDKAIALTPDVLLLDINMPRMNGLEVIKKINEQEKAVKVIVLTMHDDESYVMEVIKAGAVGYLLKDIDPGMLVTAIRTVYAGESYIYPTLAKRIFNEFSRTNQNKEKAKVCEVVRTINRREEGLTYREYEVLQGVCRGLSNQELAKSLFLSEKTVKNHLTNIFRKISVNDRTQAVLYAIKHKLVILE</sequence>
<dbReference type="RefSeq" id="WP_090941756.1">
    <property type="nucleotide sequence ID" value="NZ_FOTS01000046.1"/>
</dbReference>
<organism evidence="8 9">
    <name type="scientific">Pelosinus propionicus DSM 13327</name>
    <dbReference type="NCBI Taxonomy" id="1123291"/>
    <lineage>
        <taxon>Bacteria</taxon>
        <taxon>Bacillati</taxon>
        <taxon>Bacillota</taxon>
        <taxon>Negativicutes</taxon>
        <taxon>Selenomonadales</taxon>
        <taxon>Sporomusaceae</taxon>
        <taxon>Pelosinus</taxon>
    </lineage>
</organism>
<evidence type="ECO:0000256" key="4">
    <source>
        <dbReference type="ARBA" id="ARBA00023163"/>
    </source>
</evidence>
<keyword evidence="9" id="KW-1185">Reference proteome</keyword>
<keyword evidence="2" id="KW-0805">Transcription regulation</keyword>
<dbReference type="PANTHER" id="PTHR43214:SF43">
    <property type="entry name" value="TWO-COMPONENT RESPONSE REGULATOR"/>
    <property type="match status" value="1"/>
</dbReference>
<dbReference type="CDD" id="cd06170">
    <property type="entry name" value="LuxR_C_like"/>
    <property type="match status" value="1"/>
</dbReference>
<keyword evidence="4" id="KW-0804">Transcription</keyword>
<evidence type="ECO:0000256" key="3">
    <source>
        <dbReference type="ARBA" id="ARBA00023125"/>
    </source>
</evidence>
<evidence type="ECO:0000259" key="6">
    <source>
        <dbReference type="PROSITE" id="PS50043"/>
    </source>
</evidence>
<dbReference type="GO" id="GO:0003677">
    <property type="term" value="F:DNA binding"/>
    <property type="evidence" value="ECO:0007669"/>
    <property type="project" value="UniProtKB-KW"/>
</dbReference>
<dbReference type="SUPFAM" id="SSF52172">
    <property type="entry name" value="CheY-like"/>
    <property type="match status" value="1"/>
</dbReference>
<feature type="domain" description="HTH luxR-type" evidence="6">
    <location>
        <begin position="157"/>
        <end position="222"/>
    </location>
</feature>
<dbReference type="STRING" id="1123291.SAMN04490355_104620"/>
<dbReference type="SUPFAM" id="SSF46894">
    <property type="entry name" value="C-terminal effector domain of the bipartite response regulators"/>
    <property type="match status" value="1"/>
</dbReference>
<dbReference type="PANTHER" id="PTHR43214">
    <property type="entry name" value="TWO-COMPONENT RESPONSE REGULATOR"/>
    <property type="match status" value="1"/>
</dbReference>
<name>A0A1I4NH15_9FIRM</name>
<dbReference type="Proteomes" id="UP000199520">
    <property type="component" value="Unassembled WGS sequence"/>
</dbReference>
<dbReference type="GO" id="GO:0006355">
    <property type="term" value="P:regulation of DNA-templated transcription"/>
    <property type="evidence" value="ECO:0007669"/>
    <property type="project" value="InterPro"/>
</dbReference>
<dbReference type="EMBL" id="FOTS01000046">
    <property type="protein sequence ID" value="SFM14483.1"/>
    <property type="molecule type" value="Genomic_DNA"/>
</dbReference>
<evidence type="ECO:0000259" key="7">
    <source>
        <dbReference type="PROSITE" id="PS50110"/>
    </source>
</evidence>
<evidence type="ECO:0000256" key="5">
    <source>
        <dbReference type="PROSITE-ProRule" id="PRU00169"/>
    </source>
</evidence>
<dbReference type="Pfam" id="PF00072">
    <property type="entry name" value="Response_reg"/>
    <property type="match status" value="1"/>
</dbReference>
<dbReference type="SMART" id="SM00448">
    <property type="entry name" value="REC"/>
    <property type="match status" value="1"/>
</dbReference>
<evidence type="ECO:0000313" key="9">
    <source>
        <dbReference type="Proteomes" id="UP000199520"/>
    </source>
</evidence>
<accession>A0A1I4NH15</accession>
<dbReference type="InterPro" id="IPR001789">
    <property type="entry name" value="Sig_transdc_resp-reg_receiver"/>
</dbReference>
<dbReference type="Pfam" id="PF00196">
    <property type="entry name" value="GerE"/>
    <property type="match status" value="1"/>
</dbReference>
<dbReference type="GO" id="GO:0000160">
    <property type="term" value="P:phosphorelay signal transduction system"/>
    <property type="evidence" value="ECO:0007669"/>
    <property type="project" value="InterPro"/>
</dbReference>
<dbReference type="CDD" id="cd17535">
    <property type="entry name" value="REC_NarL-like"/>
    <property type="match status" value="1"/>
</dbReference>
<evidence type="ECO:0000256" key="1">
    <source>
        <dbReference type="ARBA" id="ARBA00022553"/>
    </source>
</evidence>
<dbReference type="InterPro" id="IPR016032">
    <property type="entry name" value="Sig_transdc_resp-reg_C-effctor"/>
</dbReference>
<dbReference type="InterPro" id="IPR011006">
    <property type="entry name" value="CheY-like_superfamily"/>
</dbReference>
<keyword evidence="3 8" id="KW-0238">DNA-binding</keyword>
<dbReference type="InterPro" id="IPR039420">
    <property type="entry name" value="WalR-like"/>
</dbReference>
<protein>
    <submittedName>
        <fullName evidence="8">DNA-binding response regulator, NarL/FixJ family, contains REC and HTH domains</fullName>
    </submittedName>
</protein>
<proteinExistence type="predicted"/>
<dbReference type="PROSITE" id="PS50043">
    <property type="entry name" value="HTH_LUXR_2"/>
    <property type="match status" value="1"/>
</dbReference>
<dbReference type="InterPro" id="IPR058245">
    <property type="entry name" value="NreC/VraR/RcsB-like_REC"/>
</dbReference>
<dbReference type="SMART" id="SM00421">
    <property type="entry name" value="HTH_LUXR"/>
    <property type="match status" value="1"/>
</dbReference>
<dbReference type="AlphaFoldDB" id="A0A1I4NH15"/>
<dbReference type="InterPro" id="IPR000792">
    <property type="entry name" value="Tscrpt_reg_LuxR_C"/>
</dbReference>
<feature type="domain" description="Response regulatory" evidence="7">
    <location>
        <begin position="4"/>
        <end position="120"/>
    </location>
</feature>
<reference evidence="9" key="1">
    <citation type="submission" date="2016-10" db="EMBL/GenBank/DDBJ databases">
        <authorList>
            <person name="Varghese N."/>
            <person name="Submissions S."/>
        </authorList>
    </citation>
    <scope>NUCLEOTIDE SEQUENCE [LARGE SCALE GENOMIC DNA]</scope>
    <source>
        <strain evidence="9">DSM 13327</strain>
    </source>
</reference>
<dbReference type="Gene3D" id="3.40.50.2300">
    <property type="match status" value="1"/>
</dbReference>
<dbReference type="PROSITE" id="PS50110">
    <property type="entry name" value="RESPONSE_REGULATORY"/>
    <property type="match status" value="1"/>
</dbReference>
<dbReference type="PRINTS" id="PR00038">
    <property type="entry name" value="HTHLUXR"/>
</dbReference>
<feature type="modified residue" description="4-aspartylphosphate" evidence="5">
    <location>
        <position position="55"/>
    </location>
</feature>
<dbReference type="OrthoDB" id="9779069at2"/>
<evidence type="ECO:0000313" key="8">
    <source>
        <dbReference type="EMBL" id="SFM14483.1"/>
    </source>
</evidence>
<keyword evidence="1 5" id="KW-0597">Phosphoprotein</keyword>
<gene>
    <name evidence="8" type="ORF">SAMN04490355_104620</name>
</gene>